<keyword evidence="5 11" id="KW-1003">Cell membrane</keyword>
<dbReference type="STRING" id="223786.SAMN05216234_1636"/>
<evidence type="ECO:0000313" key="13">
    <source>
        <dbReference type="EMBL" id="SFP95307.1"/>
    </source>
</evidence>
<dbReference type="RefSeq" id="WP_092914202.1">
    <property type="nucleotide sequence ID" value="NZ_FOXB01000063.1"/>
</dbReference>
<dbReference type="InterPro" id="IPR000515">
    <property type="entry name" value="MetI-like"/>
</dbReference>
<keyword evidence="4 10" id="KW-0813">Transport</keyword>
<feature type="transmembrane region" description="Helical" evidence="10">
    <location>
        <begin position="198"/>
        <end position="216"/>
    </location>
</feature>
<dbReference type="Pfam" id="PF00528">
    <property type="entry name" value="BPD_transp_1"/>
    <property type="match status" value="1"/>
</dbReference>
<evidence type="ECO:0000256" key="8">
    <source>
        <dbReference type="ARBA" id="ARBA00022989"/>
    </source>
</evidence>
<sequence length="224" mass="24889">MSENFWLTMVLTFKLAVVTTVILLFIGIPLAYFLSTTKSRFKPVIETIVSMPLVLPPTVLGFYLLVAFSPENAFGRFWQETLGFRLTFTFEGLVLGSVLFSLPFMVHPIQSGLQNLPKTLTEAAQMLGKSKLTILFKVLLPNIKPSLLTGTVITFAHTVGEFGVVLMIGGNIPGVTRVASIAIYDEVEALNYDIANQYALILFAITFTILLVVYLVNRKFLQKM</sequence>
<name>A0A1I5UJU0_9BACT</name>
<evidence type="ECO:0000256" key="10">
    <source>
        <dbReference type="RuleBase" id="RU363032"/>
    </source>
</evidence>
<dbReference type="EMBL" id="FOXB01000063">
    <property type="protein sequence ID" value="SFP95307.1"/>
    <property type="molecule type" value="Genomic_DNA"/>
</dbReference>
<evidence type="ECO:0000256" key="7">
    <source>
        <dbReference type="ARBA" id="ARBA00022692"/>
    </source>
</evidence>
<dbReference type="PROSITE" id="PS50928">
    <property type="entry name" value="ABC_TM1"/>
    <property type="match status" value="1"/>
</dbReference>
<reference evidence="13 14" key="1">
    <citation type="submission" date="2016-10" db="EMBL/GenBank/DDBJ databases">
        <authorList>
            <person name="de Groot N.N."/>
        </authorList>
    </citation>
    <scope>NUCLEOTIDE SEQUENCE [LARGE SCALE GENOMIC DNA]</scope>
    <source>
        <strain evidence="13 14">EP1-55-1</strain>
    </source>
</reference>
<dbReference type="InterPro" id="IPR011867">
    <property type="entry name" value="ModB_ABC"/>
</dbReference>
<dbReference type="Gene3D" id="1.10.3720.10">
    <property type="entry name" value="MetI-like"/>
    <property type="match status" value="1"/>
</dbReference>
<comment type="subcellular location">
    <subcellularLocation>
        <location evidence="2 10">Cell membrane</location>
        <topology evidence="2 10">Multi-pass membrane protein</topology>
    </subcellularLocation>
</comment>
<dbReference type="NCBIfam" id="TIGR02141">
    <property type="entry name" value="modB_ABC"/>
    <property type="match status" value="1"/>
</dbReference>
<keyword evidence="8 10" id="KW-1133">Transmembrane helix</keyword>
<dbReference type="CDD" id="cd06261">
    <property type="entry name" value="TM_PBP2"/>
    <property type="match status" value="1"/>
</dbReference>
<dbReference type="PANTHER" id="PTHR30183">
    <property type="entry name" value="MOLYBDENUM TRANSPORT SYSTEM PERMEASE PROTEIN MODB"/>
    <property type="match status" value="1"/>
</dbReference>
<feature type="transmembrane region" description="Helical" evidence="10">
    <location>
        <begin position="6"/>
        <end position="32"/>
    </location>
</feature>
<comment type="caution">
    <text evidence="11">Lacks conserved residue(s) required for the propagation of feature annotation.</text>
</comment>
<dbReference type="SUPFAM" id="SSF161098">
    <property type="entry name" value="MetI-like"/>
    <property type="match status" value="1"/>
</dbReference>
<evidence type="ECO:0000256" key="9">
    <source>
        <dbReference type="ARBA" id="ARBA00023136"/>
    </source>
</evidence>
<proteinExistence type="inferred from homology"/>
<keyword evidence="9 10" id="KW-0472">Membrane</keyword>
<dbReference type="Proteomes" id="UP000199227">
    <property type="component" value="Unassembled WGS sequence"/>
</dbReference>
<feature type="transmembrane region" description="Helical" evidence="10">
    <location>
        <begin position="44"/>
        <end position="66"/>
    </location>
</feature>
<feature type="transmembrane region" description="Helical" evidence="10">
    <location>
        <begin position="86"/>
        <end position="106"/>
    </location>
</feature>
<organism evidence="13 14">
    <name type="scientific">Hydrogenimonas thermophila</name>
    <dbReference type="NCBI Taxonomy" id="223786"/>
    <lineage>
        <taxon>Bacteria</taxon>
        <taxon>Pseudomonadati</taxon>
        <taxon>Campylobacterota</taxon>
        <taxon>Epsilonproteobacteria</taxon>
        <taxon>Campylobacterales</taxon>
        <taxon>Hydrogenimonadaceae</taxon>
        <taxon>Hydrogenimonas</taxon>
    </lineage>
</organism>
<keyword evidence="7 10" id="KW-0812">Transmembrane</keyword>
<comment type="function">
    <text evidence="1 11">Part of the binding-protein-dependent transport system for molybdenum; probably responsible for the translocation of the substrate across the membrane.</text>
</comment>
<dbReference type="OrthoDB" id="9795403at2"/>
<evidence type="ECO:0000256" key="2">
    <source>
        <dbReference type="ARBA" id="ARBA00004651"/>
    </source>
</evidence>
<evidence type="ECO:0000256" key="6">
    <source>
        <dbReference type="ARBA" id="ARBA00022505"/>
    </source>
</evidence>
<evidence type="ECO:0000256" key="1">
    <source>
        <dbReference type="ARBA" id="ARBA00002949"/>
    </source>
</evidence>
<feature type="domain" description="ABC transmembrane type-1" evidence="12">
    <location>
        <begin position="9"/>
        <end position="213"/>
    </location>
</feature>
<evidence type="ECO:0000259" key="12">
    <source>
        <dbReference type="PROSITE" id="PS50928"/>
    </source>
</evidence>
<accession>A0A1I5UJU0</accession>
<protein>
    <recommendedName>
        <fullName evidence="11">Molybdenum transport system permease</fullName>
    </recommendedName>
</protein>
<evidence type="ECO:0000313" key="14">
    <source>
        <dbReference type="Proteomes" id="UP000199227"/>
    </source>
</evidence>
<dbReference type="PANTHER" id="PTHR30183:SF8">
    <property type="entry name" value="MOLYBDENUM TRANSPORT SYSTEM PERMEASE"/>
    <property type="match status" value="1"/>
</dbReference>
<keyword evidence="14" id="KW-1185">Reference proteome</keyword>
<evidence type="ECO:0000256" key="5">
    <source>
        <dbReference type="ARBA" id="ARBA00022475"/>
    </source>
</evidence>
<gene>
    <name evidence="13" type="ORF">SAMN05216234_1636</name>
</gene>
<dbReference type="AlphaFoldDB" id="A0A1I5UJU0"/>
<dbReference type="InterPro" id="IPR035906">
    <property type="entry name" value="MetI-like_sf"/>
</dbReference>
<dbReference type="GO" id="GO:0015098">
    <property type="term" value="F:molybdate ion transmembrane transporter activity"/>
    <property type="evidence" value="ECO:0007669"/>
    <property type="project" value="UniProtKB-UniRule"/>
</dbReference>
<evidence type="ECO:0000256" key="4">
    <source>
        <dbReference type="ARBA" id="ARBA00022448"/>
    </source>
</evidence>
<dbReference type="GO" id="GO:0005886">
    <property type="term" value="C:plasma membrane"/>
    <property type="evidence" value="ECO:0007669"/>
    <property type="project" value="UniProtKB-SubCell"/>
</dbReference>
<evidence type="ECO:0000256" key="3">
    <source>
        <dbReference type="ARBA" id="ARBA00007069"/>
    </source>
</evidence>
<comment type="similarity">
    <text evidence="3 11">Belongs to the binding-protein-dependent transport system permease family. CysTW subfamily.</text>
</comment>
<evidence type="ECO:0000256" key="11">
    <source>
        <dbReference type="RuleBase" id="RU365097"/>
    </source>
</evidence>
<keyword evidence="6 11" id="KW-0500">Molybdenum</keyword>